<dbReference type="InterPro" id="IPR002401">
    <property type="entry name" value="Cyt_P450_E_grp-I"/>
</dbReference>
<dbReference type="PANTHER" id="PTHR46300:SF7">
    <property type="entry name" value="P450, PUTATIVE (EUROFUNG)-RELATED"/>
    <property type="match status" value="1"/>
</dbReference>
<evidence type="ECO:0000256" key="2">
    <source>
        <dbReference type="ARBA" id="ARBA00005179"/>
    </source>
</evidence>
<reference evidence="11" key="1">
    <citation type="submission" date="2023-03" db="EMBL/GenBank/DDBJ databases">
        <title>Massive genome expansion in bonnet fungi (Mycena s.s.) driven by repeated elements and novel gene families across ecological guilds.</title>
        <authorList>
            <consortium name="Lawrence Berkeley National Laboratory"/>
            <person name="Harder C.B."/>
            <person name="Miyauchi S."/>
            <person name="Viragh M."/>
            <person name="Kuo A."/>
            <person name="Thoen E."/>
            <person name="Andreopoulos B."/>
            <person name="Lu D."/>
            <person name="Skrede I."/>
            <person name="Drula E."/>
            <person name="Henrissat B."/>
            <person name="Morin E."/>
            <person name="Kohler A."/>
            <person name="Barry K."/>
            <person name="LaButti K."/>
            <person name="Morin E."/>
            <person name="Salamov A."/>
            <person name="Lipzen A."/>
            <person name="Mereny Z."/>
            <person name="Hegedus B."/>
            <person name="Baldrian P."/>
            <person name="Stursova M."/>
            <person name="Weitz H."/>
            <person name="Taylor A."/>
            <person name="Grigoriev I.V."/>
            <person name="Nagy L.G."/>
            <person name="Martin F."/>
            <person name="Kauserud H."/>
        </authorList>
    </citation>
    <scope>NUCLEOTIDE SEQUENCE</scope>
    <source>
        <strain evidence="11">9144</strain>
    </source>
</reference>
<dbReference type="GO" id="GO:0005506">
    <property type="term" value="F:iron ion binding"/>
    <property type="evidence" value="ECO:0007669"/>
    <property type="project" value="InterPro"/>
</dbReference>
<dbReference type="InterPro" id="IPR001128">
    <property type="entry name" value="Cyt_P450"/>
</dbReference>
<evidence type="ECO:0000256" key="4">
    <source>
        <dbReference type="ARBA" id="ARBA00022617"/>
    </source>
</evidence>
<comment type="caution">
    <text evidence="11">The sequence shown here is derived from an EMBL/GenBank/DDBJ whole genome shotgun (WGS) entry which is preliminary data.</text>
</comment>
<dbReference type="InterPro" id="IPR036396">
    <property type="entry name" value="Cyt_P450_sf"/>
</dbReference>
<dbReference type="Pfam" id="PF00067">
    <property type="entry name" value="p450"/>
    <property type="match status" value="2"/>
</dbReference>
<keyword evidence="12" id="KW-1185">Reference proteome</keyword>
<keyword evidence="5 9" id="KW-0479">Metal-binding</keyword>
<dbReference type="InterPro" id="IPR050364">
    <property type="entry name" value="Cytochrome_P450_fung"/>
</dbReference>
<feature type="binding site" description="axial binding residue" evidence="9">
    <location>
        <position position="475"/>
    </location>
    <ligand>
        <name>heme</name>
        <dbReference type="ChEBI" id="CHEBI:30413"/>
    </ligand>
    <ligandPart>
        <name>Fe</name>
        <dbReference type="ChEBI" id="CHEBI:18248"/>
    </ligandPart>
</feature>
<evidence type="ECO:0000256" key="8">
    <source>
        <dbReference type="ARBA" id="ARBA00023033"/>
    </source>
</evidence>
<dbReference type="PROSITE" id="PS00086">
    <property type="entry name" value="CYTOCHROME_P450"/>
    <property type="match status" value="1"/>
</dbReference>
<comment type="pathway">
    <text evidence="2">Secondary metabolite biosynthesis.</text>
</comment>
<dbReference type="GO" id="GO:0020037">
    <property type="term" value="F:heme binding"/>
    <property type="evidence" value="ECO:0007669"/>
    <property type="project" value="InterPro"/>
</dbReference>
<evidence type="ECO:0000256" key="7">
    <source>
        <dbReference type="ARBA" id="ARBA00023004"/>
    </source>
</evidence>
<dbReference type="PRINTS" id="PR00385">
    <property type="entry name" value="P450"/>
</dbReference>
<dbReference type="SUPFAM" id="SSF48264">
    <property type="entry name" value="Cytochrome P450"/>
    <property type="match status" value="1"/>
</dbReference>
<organism evidence="11 12">
    <name type="scientific">Mycena pura</name>
    <dbReference type="NCBI Taxonomy" id="153505"/>
    <lineage>
        <taxon>Eukaryota</taxon>
        <taxon>Fungi</taxon>
        <taxon>Dikarya</taxon>
        <taxon>Basidiomycota</taxon>
        <taxon>Agaricomycotina</taxon>
        <taxon>Agaricomycetes</taxon>
        <taxon>Agaricomycetidae</taxon>
        <taxon>Agaricales</taxon>
        <taxon>Marasmiineae</taxon>
        <taxon>Mycenaceae</taxon>
        <taxon>Mycena</taxon>
    </lineage>
</organism>
<dbReference type="Proteomes" id="UP001219525">
    <property type="component" value="Unassembled WGS sequence"/>
</dbReference>
<dbReference type="CDD" id="cd11065">
    <property type="entry name" value="CYP64-like"/>
    <property type="match status" value="1"/>
</dbReference>
<evidence type="ECO:0000256" key="9">
    <source>
        <dbReference type="PIRSR" id="PIRSR602401-1"/>
    </source>
</evidence>
<evidence type="ECO:0000313" key="11">
    <source>
        <dbReference type="EMBL" id="KAJ7216483.1"/>
    </source>
</evidence>
<proteinExistence type="inferred from homology"/>
<name>A0AAD6VPQ7_9AGAR</name>
<gene>
    <name evidence="11" type="ORF">GGX14DRAFT_696298</name>
</gene>
<dbReference type="PANTHER" id="PTHR46300">
    <property type="entry name" value="P450, PUTATIVE (EUROFUNG)-RELATED-RELATED"/>
    <property type="match status" value="1"/>
</dbReference>
<evidence type="ECO:0000256" key="3">
    <source>
        <dbReference type="ARBA" id="ARBA00010617"/>
    </source>
</evidence>
<comment type="cofactor">
    <cofactor evidence="1 9">
        <name>heme</name>
        <dbReference type="ChEBI" id="CHEBI:30413"/>
    </cofactor>
</comment>
<comment type="similarity">
    <text evidence="3 10">Belongs to the cytochrome P450 family.</text>
</comment>
<keyword evidence="8 10" id="KW-0503">Monooxygenase</keyword>
<evidence type="ECO:0000256" key="6">
    <source>
        <dbReference type="ARBA" id="ARBA00023002"/>
    </source>
</evidence>
<keyword evidence="7 9" id="KW-0408">Iron</keyword>
<evidence type="ECO:0000256" key="5">
    <source>
        <dbReference type="ARBA" id="ARBA00022723"/>
    </source>
</evidence>
<evidence type="ECO:0000256" key="1">
    <source>
        <dbReference type="ARBA" id="ARBA00001971"/>
    </source>
</evidence>
<evidence type="ECO:0000313" key="12">
    <source>
        <dbReference type="Proteomes" id="UP001219525"/>
    </source>
</evidence>
<dbReference type="Gene3D" id="1.10.630.10">
    <property type="entry name" value="Cytochrome P450"/>
    <property type="match status" value="1"/>
</dbReference>
<evidence type="ECO:0000256" key="10">
    <source>
        <dbReference type="RuleBase" id="RU000461"/>
    </source>
</evidence>
<dbReference type="AlphaFoldDB" id="A0AAD6VPQ7"/>
<accession>A0AAD6VPQ7</accession>
<sequence length="545" mass="60975">MPQDEKLILVALGAAALVALYFVRSKKNVAPGPVPPGPKGLPILRNAADVPQSQPWLTLSQWAKTYGPIVHLSVLGTSIIVLNDANYATDMLDKKSRIYSNRPHLVMGGELVGWDEGPVLSQCGKRWSEYRRLMAQFLGTRSKIESAYSNIFEKTTHSFLHGILESPSNWKDHGYRFAGAIVLEIAYGYHAEDKDDPLVKLVDDAMDQFSELTGNAFAVDSFPFLRFVPQWLPGGGWKKKVVPYRTTLQTMLDTPYTWVKKQMEMGTSISCFVSDLLESGKFSSNDEERLVKWAAAGIYSGGAETTAAAIEAFFLAMILQPDAQRKAQAELDAVLGFCTAPRLADRSRLPFMEALISEIFRAYTIGPIGMTHSRTNCVLRSILYFSGLPHVAAEDDVHNGFFIPKDSIIFTNNWSVSMFEYIMCLTSRFLRLFYRDPNTYADPGKFRPERFIETTTHTKEKDPKDILFGYGRRACPGIHLADMTMWLLFSSILAFFDISAPKVDGRSVLPSGKFMNGSISHPEQFECAIRPRQGAAEAIRRLLES</sequence>
<keyword evidence="6 10" id="KW-0560">Oxidoreductase</keyword>
<dbReference type="GO" id="GO:0004497">
    <property type="term" value="F:monooxygenase activity"/>
    <property type="evidence" value="ECO:0007669"/>
    <property type="project" value="UniProtKB-KW"/>
</dbReference>
<protein>
    <submittedName>
        <fullName evidence="11">Cytochrome P450</fullName>
    </submittedName>
</protein>
<keyword evidence="4 9" id="KW-0349">Heme</keyword>
<dbReference type="PRINTS" id="PR00463">
    <property type="entry name" value="EP450I"/>
</dbReference>
<dbReference type="EMBL" id="JARJCW010000015">
    <property type="protein sequence ID" value="KAJ7216483.1"/>
    <property type="molecule type" value="Genomic_DNA"/>
</dbReference>
<dbReference type="InterPro" id="IPR017972">
    <property type="entry name" value="Cyt_P450_CS"/>
</dbReference>
<dbReference type="GO" id="GO:0016705">
    <property type="term" value="F:oxidoreductase activity, acting on paired donors, with incorporation or reduction of molecular oxygen"/>
    <property type="evidence" value="ECO:0007669"/>
    <property type="project" value="InterPro"/>
</dbReference>